<protein>
    <submittedName>
        <fullName evidence="2">Uncharacterized protein</fullName>
    </submittedName>
</protein>
<evidence type="ECO:0000256" key="1">
    <source>
        <dbReference type="SAM" id="Coils"/>
    </source>
</evidence>
<dbReference type="Proteomes" id="UP000285780">
    <property type="component" value="Unassembled WGS sequence"/>
</dbReference>
<keyword evidence="3" id="KW-1185">Reference proteome</keyword>
<sequence>MIEIVLICLGGIITIGLSINSIIKSNNQEQELKDKTNKIIELQEALREKSEIQIKNLEKLNNPIPKEFEISFFSSIKADSIEFKQLQKAASKNGNHLPVSRNNKKIERLNKLKDAQIIIEIVFRNNEKEMTVRFDQTPIQFVGFNTSLTNNNTFLMGVAPESIHFIGSNLSTNNIVTNYDSPSLVDFKNCDVTFKIELGFPNLYKLGEKYTSLYTISNQNDINFSLEKVILESTKIKIEVSSFKEEGKNLFKSQWKN</sequence>
<proteinExistence type="predicted"/>
<reference evidence="2 3" key="1">
    <citation type="submission" date="2018-09" db="EMBL/GenBank/DDBJ databases">
        <title>Genomic Encyclopedia of Archaeal and Bacterial Type Strains, Phase II (KMG-II): from individual species to whole genera.</title>
        <authorList>
            <person name="Goeker M."/>
        </authorList>
    </citation>
    <scope>NUCLEOTIDE SEQUENCE [LARGE SCALE GENOMIC DNA]</scope>
    <source>
        <strain evidence="2 3">DSM 16505</strain>
    </source>
</reference>
<organism evidence="2 3">
    <name type="scientific">Tenacibaculum lutimaris</name>
    <dbReference type="NCBI Taxonomy" id="285258"/>
    <lineage>
        <taxon>Bacteria</taxon>
        <taxon>Pseudomonadati</taxon>
        <taxon>Bacteroidota</taxon>
        <taxon>Flavobacteriia</taxon>
        <taxon>Flavobacteriales</taxon>
        <taxon>Flavobacteriaceae</taxon>
        <taxon>Tenacibaculum</taxon>
    </lineage>
</organism>
<feature type="coiled-coil region" evidence="1">
    <location>
        <begin position="25"/>
        <end position="60"/>
    </location>
</feature>
<accession>A0A420E4D4</accession>
<dbReference type="EMBL" id="RAQM01000006">
    <property type="protein sequence ID" value="RKF04966.1"/>
    <property type="molecule type" value="Genomic_DNA"/>
</dbReference>
<comment type="caution">
    <text evidence="2">The sequence shown here is derived from an EMBL/GenBank/DDBJ whole genome shotgun (WGS) entry which is preliminary data.</text>
</comment>
<evidence type="ECO:0000313" key="2">
    <source>
        <dbReference type="EMBL" id="RKF04966.1"/>
    </source>
</evidence>
<keyword evidence="1" id="KW-0175">Coiled coil</keyword>
<name>A0A420E4D4_9FLAO</name>
<gene>
    <name evidence="2" type="ORF">C8N26_0363</name>
</gene>
<evidence type="ECO:0000313" key="3">
    <source>
        <dbReference type="Proteomes" id="UP000285780"/>
    </source>
</evidence>
<dbReference type="AlphaFoldDB" id="A0A420E4D4"/>